<evidence type="ECO:0000313" key="2">
    <source>
        <dbReference type="Proteomes" id="UP000246991"/>
    </source>
</evidence>
<dbReference type="AlphaFoldDB" id="A0A317SPS7"/>
<sequence length="98" mass="10768">MHGLGLANWNAGESECLHHRLNASAEWNILLLSRVLDILTDNEDDSCEEFIINPASTAPVNIAQRYSKTLDEVSYLCCLNKRALDTIIAAASPRTPGD</sequence>
<comment type="caution">
    <text evidence="1">The sequence shown here is derived from an EMBL/GenBank/DDBJ whole genome shotgun (WGS) entry which is preliminary data.</text>
</comment>
<keyword evidence="2" id="KW-1185">Reference proteome</keyword>
<protein>
    <submittedName>
        <fullName evidence="1">Uncharacterized protein</fullName>
    </submittedName>
</protein>
<gene>
    <name evidence="1" type="ORF">C7212DRAFT_324195</name>
</gene>
<dbReference type="Proteomes" id="UP000246991">
    <property type="component" value="Unassembled WGS sequence"/>
</dbReference>
<reference evidence="1 2" key="1">
    <citation type="submission" date="2018-03" db="EMBL/GenBank/DDBJ databases">
        <title>Genomes of Pezizomycetes fungi and the evolution of truffles.</title>
        <authorList>
            <person name="Murat C."/>
            <person name="Payen T."/>
            <person name="Noel B."/>
            <person name="Kuo A."/>
            <person name="Martin F.M."/>
        </authorList>
    </citation>
    <scope>NUCLEOTIDE SEQUENCE [LARGE SCALE GENOMIC DNA]</scope>
    <source>
        <strain evidence="1">091103-1</strain>
    </source>
</reference>
<name>A0A317SPS7_9PEZI</name>
<accession>A0A317SPS7</accession>
<organism evidence="1 2">
    <name type="scientific">Tuber magnatum</name>
    <name type="common">white Piedmont truffle</name>
    <dbReference type="NCBI Taxonomy" id="42249"/>
    <lineage>
        <taxon>Eukaryota</taxon>
        <taxon>Fungi</taxon>
        <taxon>Dikarya</taxon>
        <taxon>Ascomycota</taxon>
        <taxon>Pezizomycotina</taxon>
        <taxon>Pezizomycetes</taxon>
        <taxon>Pezizales</taxon>
        <taxon>Tuberaceae</taxon>
        <taxon>Tuber</taxon>
    </lineage>
</organism>
<dbReference type="EMBL" id="PYWC01000042">
    <property type="protein sequence ID" value="PWW75750.1"/>
    <property type="molecule type" value="Genomic_DNA"/>
</dbReference>
<proteinExistence type="predicted"/>
<evidence type="ECO:0000313" key="1">
    <source>
        <dbReference type="EMBL" id="PWW75750.1"/>
    </source>
</evidence>